<evidence type="ECO:0000256" key="2">
    <source>
        <dbReference type="SAM" id="Phobius"/>
    </source>
</evidence>
<dbReference type="InterPro" id="IPR030191">
    <property type="entry name" value="CodB"/>
</dbReference>
<dbReference type="GO" id="GO:0005886">
    <property type="term" value="C:plasma membrane"/>
    <property type="evidence" value="ECO:0007669"/>
    <property type="project" value="TreeGrafter"/>
</dbReference>
<dbReference type="GO" id="GO:0015209">
    <property type="term" value="F:cytosine transmembrane transporter activity"/>
    <property type="evidence" value="ECO:0007669"/>
    <property type="project" value="InterPro"/>
</dbReference>
<reference evidence="3 4" key="1">
    <citation type="submission" date="2019-03" db="EMBL/GenBank/DDBJ databases">
        <title>Sequencing the genomes of 1000 actinobacteria strains.</title>
        <authorList>
            <person name="Klenk H.-P."/>
        </authorList>
    </citation>
    <scope>NUCLEOTIDE SEQUENCE [LARGE SCALE GENOMIC DNA]</scope>
    <source>
        <strain evidence="3 4">DSM 43805</strain>
    </source>
</reference>
<dbReference type="PANTHER" id="PTHR30569:SF0">
    <property type="entry name" value="CYTOSINE PERMEASE"/>
    <property type="match status" value="1"/>
</dbReference>
<keyword evidence="2" id="KW-0472">Membrane</keyword>
<keyword evidence="2" id="KW-0812">Transmembrane</keyword>
<feature type="transmembrane region" description="Helical" evidence="2">
    <location>
        <begin position="376"/>
        <end position="397"/>
    </location>
</feature>
<dbReference type="AlphaFoldDB" id="A0A4R6JNF5"/>
<organism evidence="3 4">
    <name type="scientific">Paractinoplanes brasiliensis</name>
    <dbReference type="NCBI Taxonomy" id="52695"/>
    <lineage>
        <taxon>Bacteria</taxon>
        <taxon>Bacillati</taxon>
        <taxon>Actinomycetota</taxon>
        <taxon>Actinomycetes</taxon>
        <taxon>Micromonosporales</taxon>
        <taxon>Micromonosporaceae</taxon>
        <taxon>Paractinoplanes</taxon>
    </lineage>
</organism>
<protein>
    <submittedName>
        <fullName evidence="3">Purine-cytosine permease-like protein</fullName>
    </submittedName>
</protein>
<dbReference type="Gene3D" id="1.10.4160.10">
    <property type="entry name" value="Hydantoin permease"/>
    <property type="match status" value="1"/>
</dbReference>
<keyword evidence="4" id="KW-1185">Reference proteome</keyword>
<dbReference type="Proteomes" id="UP000294901">
    <property type="component" value="Unassembled WGS sequence"/>
</dbReference>
<evidence type="ECO:0000313" key="3">
    <source>
        <dbReference type="EMBL" id="TDO38003.1"/>
    </source>
</evidence>
<feature type="region of interest" description="Disordered" evidence="1">
    <location>
        <begin position="563"/>
        <end position="589"/>
    </location>
</feature>
<gene>
    <name evidence="3" type="ORF">C8E87_1645</name>
</gene>
<sequence length="589" mass="63798">MTHARNAVVTPDSDDPPTQGALGDATVSTDNARAAAEDSLEDYAFRYVPRTFRRWSAASVGATALGSIAFLADFSIGASIGLDHGTANAVLGIVFASVVIVIVGVPVAYYAARYNLDLDLIARGSGFGYYGSILTTLVFAGFTCIFFALEGAIMAQGLQLATGMPLWLGYLISTVVVIPIVIYGMRALERLQFWTTPLWLVLALLPLLWIVVSDPEAVRAFTSFAGTSDGSIGFGAVVSSAAVCFALTPQLAEQIDYIRAMPPRTPSNARSWWTSYVFAGPGWVIFSGTKQVIGVFLAVYLLVKVEPDLGRQATEPAKQFVVMYQTLLPDWLAIVLALVLIVVAQVKINVTNAYSGSLAWSNVFTRVAKHYPGRTIFVLFNLVIAYALMMLDVFTLISFVLSLYANVVMAWLVTIATDIAINKWVLRISPRFPEFRRGMLHDWNPVGLVSVGLASVLSLLAFAGVFGATVKPFSVLIAIGVAVVATPVTALATRGRYYLRRRSDGIDSPRFDDNGNPSGERLRCHVTGYTFERPDMLASAEKGPHGEVQYVSSLALTLDDSDQYVLPPEVNGPPHRATARRASQRRGET</sequence>
<feature type="transmembrane region" description="Helical" evidence="2">
    <location>
        <begin position="403"/>
        <end position="425"/>
    </location>
</feature>
<dbReference type="PANTHER" id="PTHR30569">
    <property type="entry name" value="CYTOSINE TRANSPORTER CODB"/>
    <property type="match status" value="1"/>
</dbReference>
<feature type="transmembrane region" description="Helical" evidence="2">
    <location>
        <begin position="133"/>
        <end position="155"/>
    </location>
</feature>
<keyword evidence="2" id="KW-1133">Transmembrane helix</keyword>
<dbReference type="EMBL" id="SNWR01000001">
    <property type="protein sequence ID" value="TDO38003.1"/>
    <property type="molecule type" value="Genomic_DNA"/>
</dbReference>
<feature type="transmembrane region" description="Helical" evidence="2">
    <location>
        <begin position="446"/>
        <end position="467"/>
    </location>
</feature>
<feature type="compositionally biased region" description="Basic residues" evidence="1">
    <location>
        <begin position="577"/>
        <end position="589"/>
    </location>
</feature>
<feature type="transmembrane region" description="Helical" evidence="2">
    <location>
        <begin position="473"/>
        <end position="493"/>
    </location>
</feature>
<name>A0A4R6JNF5_9ACTN</name>
<feature type="transmembrane region" description="Helical" evidence="2">
    <location>
        <begin position="89"/>
        <end position="112"/>
    </location>
</feature>
<feature type="transmembrane region" description="Helical" evidence="2">
    <location>
        <begin position="322"/>
        <end position="344"/>
    </location>
</feature>
<evidence type="ECO:0000256" key="1">
    <source>
        <dbReference type="SAM" id="MobiDB-lite"/>
    </source>
</evidence>
<feature type="transmembrane region" description="Helical" evidence="2">
    <location>
        <begin position="232"/>
        <end position="252"/>
    </location>
</feature>
<evidence type="ECO:0000313" key="4">
    <source>
        <dbReference type="Proteomes" id="UP000294901"/>
    </source>
</evidence>
<feature type="transmembrane region" description="Helical" evidence="2">
    <location>
        <begin position="167"/>
        <end position="184"/>
    </location>
</feature>
<accession>A0A4R6JNF5</accession>
<proteinExistence type="predicted"/>
<feature type="region of interest" description="Disordered" evidence="1">
    <location>
        <begin position="1"/>
        <end position="25"/>
    </location>
</feature>
<feature type="transmembrane region" description="Helical" evidence="2">
    <location>
        <begin position="273"/>
        <end position="302"/>
    </location>
</feature>
<comment type="caution">
    <text evidence="3">The sequence shown here is derived from an EMBL/GenBank/DDBJ whole genome shotgun (WGS) entry which is preliminary data.</text>
</comment>
<feature type="transmembrane region" description="Helical" evidence="2">
    <location>
        <begin position="191"/>
        <end position="212"/>
    </location>
</feature>
<feature type="transmembrane region" description="Helical" evidence="2">
    <location>
        <begin position="55"/>
        <end position="77"/>
    </location>
</feature>